<evidence type="ECO:0000256" key="1">
    <source>
        <dbReference type="ARBA" id="ARBA00022801"/>
    </source>
</evidence>
<sequence>MATGGTDMWRLIVVRHAKSAWPDVPDLRRPLAARGLRDAPAAGRWLREHGLVPDRAICSPARRAAATWELASAEWPEVPPVVHDPRVYEADADGLVDVVREVSPTVGTVLLVGHQPVLAELVLALADRDPAAPGAATRDADLDRIREKFPTSAIAVLATAEPWPQLRPGTARLTHFAVPRG</sequence>
<dbReference type="InterPro" id="IPR013078">
    <property type="entry name" value="His_Pase_superF_clade-1"/>
</dbReference>
<dbReference type="SMART" id="SM00855">
    <property type="entry name" value="PGAM"/>
    <property type="match status" value="1"/>
</dbReference>
<evidence type="ECO:0000313" key="2">
    <source>
        <dbReference type="EMBL" id="MFC5885504.1"/>
    </source>
</evidence>
<dbReference type="RefSeq" id="WP_313761668.1">
    <property type="nucleotide sequence ID" value="NZ_BAAAVH010000049.1"/>
</dbReference>
<proteinExistence type="predicted"/>
<dbReference type="CDD" id="cd07067">
    <property type="entry name" value="HP_PGM_like"/>
    <property type="match status" value="1"/>
</dbReference>
<accession>A0ABW1EXQ2</accession>
<dbReference type="InterPro" id="IPR051021">
    <property type="entry name" value="Mito_Ser/Thr_phosphatase"/>
</dbReference>
<keyword evidence="1" id="KW-0378">Hydrolase</keyword>
<dbReference type="EMBL" id="JBHSOD010000010">
    <property type="protein sequence ID" value="MFC5885504.1"/>
    <property type="molecule type" value="Genomic_DNA"/>
</dbReference>
<dbReference type="Proteomes" id="UP001596067">
    <property type="component" value="Unassembled WGS sequence"/>
</dbReference>
<comment type="caution">
    <text evidence="2">The sequence shown here is derived from an EMBL/GenBank/DDBJ whole genome shotgun (WGS) entry which is preliminary data.</text>
</comment>
<evidence type="ECO:0000313" key="3">
    <source>
        <dbReference type="Proteomes" id="UP001596067"/>
    </source>
</evidence>
<keyword evidence="3" id="KW-1185">Reference proteome</keyword>
<dbReference type="PANTHER" id="PTHR20935">
    <property type="entry name" value="PHOSPHOGLYCERATE MUTASE-RELATED"/>
    <property type="match status" value="1"/>
</dbReference>
<name>A0ABW1EXQ2_9ACTN</name>
<dbReference type="InterPro" id="IPR029033">
    <property type="entry name" value="His_PPase_superfam"/>
</dbReference>
<protein>
    <submittedName>
        <fullName evidence="2">SixA phosphatase family protein</fullName>
    </submittedName>
</protein>
<dbReference type="SUPFAM" id="SSF53254">
    <property type="entry name" value="Phosphoglycerate mutase-like"/>
    <property type="match status" value="1"/>
</dbReference>
<dbReference type="Pfam" id="PF00300">
    <property type="entry name" value="His_Phos_1"/>
    <property type="match status" value="1"/>
</dbReference>
<gene>
    <name evidence="2" type="ORF">ACFP0N_11030</name>
</gene>
<dbReference type="Gene3D" id="3.40.50.1240">
    <property type="entry name" value="Phosphoglycerate mutase-like"/>
    <property type="match status" value="1"/>
</dbReference>
<reference evidence="3" key="1">
    <citation type="journal article" date="2019" name="Int. J. Syst. Evol. Microbiol.">
        <title>The Global Catalogue of Microorganisms (GCM) 10K type strain sequencing project: providing services to taxonomists for standard genome sequencing and annotation.</title>
        <authorList>
            <consortium name="The Broad Institute Genomics Platform"/>
            <consortium name="The Broad Institute Genome Sequencing Center for Infectious Disease"/>
            <person name="Wu L."/>
            <person name="Ma J."/>
        </authorList>
    </citation>
    <scope>NUCLEOTIDE SEQUENCE [LARGE SCALE GENOMIC DNA]</scope>
    <source>
        <strain evidence="3">CGMCC 4.1469</strain>
    </source>
</reference>
<organism evidence="2 3">
    <name type="scientific">Kitasatospora aburaviensis</name>
    <dbReference type="NCBI Taxonomy" id="67265"/>
    <lineage>
        <taxon>Bacteria</taxon>
        <taxon>Bacillati</taxon>
        <taxon>Actinomycetota</taxon>
        <taxon>Actinomycetes</taxon>
        <taxon>Kitasatosporales</taxon>
        <taxon>Streptomycetaceae</taxon>
        <taxon>Kitasatospora</taxon>
    </lineage>
</organism>
<dbReference type="PANTHER" id="PTHR20935:SF1">
    <property type="entry name" value="SLL1549 PROTEIN"/>
    <property type="match status" value="1"/>
</dbReference>